<sequence length="125" mass="14730">MKDLESREDIIKLVITFYNALQNESEELNTLFNDVAKVDWESHLPKMYDFWETLIFHKAAYKGNPMKVHLHLHSLQKLKKKNFDDWLVLFKRTVDELFIGEKAELAKMRAASVATSIQLNTVYKN</sequence>
<comment type="caution">
    <text evidence="1">The sequence shown here is derived from an EMBL/GenBank/DDBJ whole genome shotgun (WGS) entry which is preliminary data.</text>
</comment>
<dbReference type="EMBL" id="JAVRHV010000001">
    <property type="protein sequence ID" value="MDT0551807.1"/>
    <property type="molecule type" value="Genomic_DNA"/>
</dbReference>
<protein>
    <submittedName>
        <fullName evidence="1">Group III truncated hemoglobin</fullName>
    </submittedName>
</protein>
<dbReference type="SUPFAM" id="SSF46458">
    <property type="entry name" value="Globin-like"/>
    <property type="match status" value="1"/>
</dbReference>
<dbReference type="RefSeq" id="WP_311591610.1">
    <property type="nucleotide sequence ID" value="NZ_JAVRHV010000001.1"/>
</dbReference>
<name>A0ABU2Y283_9FLAO</name>
<dbReference type="CDD" id="cd08916">
    <property type="entry name" value="TrHb3_P"/>
    <property type="match status" value="1"/>
</dbReference>
<dbReference type="Proteomes" id="UP001252186">
    <property type="component" value="Unassembled WGS sequence"/>
</dbReference>
<dbReference type="InterPro" id="IPR012292">
    <property type="entry name" value="Globin/Proto"/>
</dbReference>
<dbReference type="Gene3D" id="1.10.490.10">
    <property type="entry name" value="Globins"/>
    <property type="match status" value="1"/>
</dbReference>
<accession>A0ABU2Y283</accession>
<evidence type="ECO:0000313" key="2">
    <source>
        <dbReference type="Proteomes" id="UP001252186"/>
    </source>
</evidence>
<proteinExistence type="predicted"/>
<reference evidence="1 2" key="1">
    <citation type="submission" date="2023-09" db="EMBL/GenBank/DDBJ databases">
        <authorList>
            <person name="Rey-Velasco X."/>
        </authorList>
    </citation>
    <scope>NUCLEOTIDE SEQUENCE [LARGE SCALE GENOMIC DNA]</scope>
    <source>
        <strain evidence="1 2">P050</strain>
    </source>
</reference>
<gene>
    <name evidence="1" type="ORF">RM519_00995</name>
</gene>
<keyword evidence="2" id="KW-1185">Reference proteome</keyword>
<evidence type="ECO:0000313" key="1">
    <source>
        <dbReference type="EMBL" id="MDT0551807.1"/>
    </source>
</evidence>
<organism evidence="1 2">
    <name type="scientific">Urechidicola vernalis</name>
    <dbReference type="NCBI Taxonomy" id="3075600"/>
    <lineage>
        <taxon>Bacteria</taxon>
        <taxon>Pseudomonadati</taxon>
        <taxon>Bacteroidota</taxon>
        <taxon>Flavobacteriia</taxon>
        <taxon>Flavobacteriales</taxon>
        <taxon>Flavobacteriaceae</taxon>
        <taxon>Urechidicola</taxon>
    </lineage>
</organism>
<dbReference type="InterPro" id="IPR009050">
    <property type="entry name" value="Globin-like_sf"/>
</dbReference>